<gene>
    <name evidence="4" type="ORF">Y1Q_0006165</name>
</gene>
<protein>
    <recommendedName>
        <fullName evidence="2">ribonuclease H</fullName>
        <ecNumber evidence="2">3.1.26.4</ecNumber>
    </recommendedName>
</protein>
<evidence type="ECO:0000259" key="3">
    <source>
        <dbReference type="Pfam" id="PF00078"/>
    </source>
</evidence>
<dbReference type="PANTHER" id="PTHR24559:SF454">
    <property type="entry name" value="RIBONUCLEASE H"/>
    <property type="match status" value="1"/>
</dbReference>
<dbReference type="GO" id="GO:0004523">
    <property type="term" value="F:RNA-DNA hybrid ribonuclease activity"/>
    <property type="evidence" value="ECO:0007669"/>
    <property type="project" value="UniProtKB-EC"/>
</dbReference>
<dbReference type="InterPro" id="IPR043128">
    <property type="entry name" value="Rev_trsase/Diguanyl_cyclase"/>
</dbReference>
<dbReference type="CDD" id="cd01647">
    <property type="entry name" value="RT_LTR"/>
    <property type="match status" value="1"/>
</dbReference>
<evidence type="ECO:0000313" key="4">
    <source>
        <dbReference type="EMBL" id="KYO41315.1"/>
    </source>
</evidence>
<proteinExistence type="inferred from homology"/>
<dbReference type="Gene3D" id="3.30.70.270">
    <property type="match status" value="1"/>
</dbReference>
<reference evidence="4 5" key="1">
    <citation type="journal article" date="2012" name="Genome Biol.">
        <title>Sequencing three crocodilian genomes to illuminate the evolution of archosaurs and amniotes.</title>
        <authorList>
            <person name="St John J.A."/>
            <person name="Braun E.L."/>
            <person name="Isberg S.R."/>
            <person name="Miles L.G."/>
            <person name="Chong A.Y."/>
            <person name="Gongora J."/>
            <person name="Dalzell P."/>
            <person name="Moran C."/>
            <person name="Bed'hom B."/>
            <person name="Abzhanov A."/>
            <person name="Burgess S.C."/>
            <person name="Cooksey A.M."/>
            <person name="Castoe T.A."/>
            <person name="Crawford N.G."/>
            <person name="Densmore L.D."/>
            <person name="Drew J.C."/>
            <person name="Edwards S.V."/>
            <person name="Faircloth B.C."/>
            <person name="Fujita M.K."/>
            <person name="Greenwold M.J."/>
            <person name="Hoffmann F.G."/>
            <person name="Howard J.M."/>
            <person name="Iguchi T."/>
            <person name="Janes D.E."/>
            <person name="Khan S.Y."/>
            <person name="Kohno S."/>
            <person name="de Koning A.J."/>
            <person name="Lance S.L."/>
            <person name="McCarthy F.M."/>
            <person name="McCormack J.E."/>
            <person name="Merchant M.E."/>
            <person name="Peterson D.G."/>
            <person name="Pollock D.D."/>
            <person name="Pourmand N."/>
            <person name="Raney B.J."/>
            <person name="Roessler K.A."/>
            <person name="Sanford J.R."/>
            <person name="Sawyer R.H."/>
            <person name="Schmidt C.J."/>
            <person name="Triplett E.W."/>
            <person name="Tuberville T.D."/>
            <person name="Venegas-Anaya M."/>
            <person name="Howard J.T."/>
            <person name="Jarvis E.D."/>
            <person name="Guillette L.J.Jr."/>
            <person name="Glenn T.C."/>
            <person name="Green R.E."/>
            <person name="Ray D.A."/>
        </authorList>
    </citation>
    <scope>NUCLEOTIDE SEQUENCE [LARGE SCALE GENOMIC DNA]</scope>
    <source>
        <strain evidence="4">KSC_2009_1</strain>
    </source>
</reference>
<name>A0A151NY05_ALLMI</name>
<accession>A0A151NY05</accession>
<evidence type="ECO:0000256" key="2">
    <source>
        <dbReference type="ARBA" id="ARBA00012180"/>
    </source>
</evidence>
<dbReference type="EC" id="3.1.26.4" evidence="2"/>
<dbReference type="EMBL" id="AKHW03001628">
    <property type="protein sequence ID" value="KYO41315.1"/>
    <property type="molecule type" value="Genomic_DNA"/>
</dbReference>
<dbReference type="Gene3D" id="3.10.10.10">
    <property type="entry name" value="HIV Type 1 Reverse Transcriptase, subunit A, domain 1"/>
    <property type="match status" value="1"/>
</dbReference>
<dbReference type="InterPro" id="IPR043502">
    <property type="entry name" value="DNA/RNA_pol_sf"/>
</dbReference>
<dbReference type="PANTHER" id="PTHR24559">
    <property type="entry name" value="TRANSPOSON TY3-I GAG-POL POLYPROTEIN"/>
    <property type="match status" value="1"/>
</dbReference>
<organism evidence="4 5">
    <name type="scientific">Alligator mississippiensis</name>
    <name type="common">American alligator</name>
    <dbReference type="NCBI Taxonomy" id="8496"/>
    <lineage>
        <taxon>Eukaryota</taxon>
        <taxon>Metazoa</taxon>
        <taxon>Chordata</taxon>
        <taxon>Craniata</taxon>
        <taxon>Vertebrata</taxon>
        <taxon>Euteleostomi</taxon>
        <taxon>Archelosauria</taxon>
        <taxon>Archosauria</taxon>
        <taxon>Crocodylia</taxon>
        <taxon>Alligatoridae</taxon>
        <taxon>Alligatorinae</taxon>
        <taxon>Alligator</taxon>
    </lineage>
</organism>
<keyword evidence="5" id="KW-1185">Reference proteome</keyword>
<evidence type="ECO:0000313" key="5">
    <source>
        <dbReference type="Proteomes" id="UP000050525"/>
    </source>
</evidence>
<dbReference type="InterPro" id="IPR000477">
    <property type="entry name" value="RT_dom"/>
</dbReference>
<dbReference type="SUPFAM" id="SSF56672">
    <property type="entry name" value="DNA/RNA polymerases"/>
    <property type="match status" value="1"/>
</dbReference>
<feature type="domain" description="Reverse transcriptase" evidence="3">
    <location>
        <begin position="15"/>
        <end position="156"/>
    </location>
</feature>
<dbReference type="Proteomes" id="UP000050525">
    <property type="component" value="Unassembled WGS sequence"/>
</dbReference>
<comment type="caution">
    <text evidence="4">The sequence shown here is derived from an EMBL/GenBank/DDBJ whole genome shotgun (WGS) entry which is preliminary data.</text>
</comment>
<dbReference type="Pfam" id="PF00078">
    <property type="entry name" value="RVT_1"/>
    <property type="match status" value="1"/>
</dbReference>
<evidence type="ECO:0000256" key="1">
    <source>
        <dbReference type="ARBA" id="ARBA00010879"/>
    </source>
</evidence>
<dbReference type="InterPro" id="IPR053134">
    <property type="entry name" value="RNA-dir_DNA_polymerase"/>
</dbReference>
<comment type="similarity">
    <text evidence="1">Belongs to the beta type-B retroviral polymerase family. HERV class-II K(HML-2) pol subfamily.</text>
</comment>
<dbReference type="STRING" id="8496.A0A151NY05"/>
<dbReference type="AlphaFoldDB" id="A0A151NY05"/>
<sequence>MTFDEPLGHPYGTHQKQDGTIRFCVDYRKLNAITTPDAYPMPRMDFLLNALGQAKVTYTFNLSKGFWQIALDPDAITKSDFTMPLGLYEFTILPFGMHNSPTSFQRLINNLLQGCEQFAVTYINNIAIFSQDFELQLIHIITVLNKIKQAGLTVKTKVPVGIT</sequence>